<dbReference type="InterPro" id="IPR036390">
    <property type="entry name" value="WH_DNA-bd_sf"/>
</dbReference>
<dbReference type="Proteomes" id="UP001268896">
    <property type="component" value="Unassembled WGS sequence"/>
</dbReference>
<name>A0AAW8UPQ8_ENTCA</name>
<dbReference type="InterPro" id="IPR013196">
    <property type="entry name" value="HTH_11"/>
</dbReference>
<evidence type="ECO:0000259" key="4">
    <source>
        <dbReference type="PROSITE" id="PS51099"/>
    </source>
</evidence>
<dbReference type="Gene3D" id="1.10.1790.10">
    <property type="entry name" value="PRD domain"/>
    <property type="match status" value="2"/>
</dbReference>
<gene>
    <name evidence="6" type="ORF">P7I32_03970</name>
</gene>
<evidence type="ECO:0000313" key="6">
    <source>
        <dbReference type="EMBL" id="MDT2963751.1"/>
    </source>
</evidence>
<proteinExistence type="predicted"/>
<dbReference type="PANTHER" id="PTHR30185">
    <property type="entry name" value="CRYPTIC BETA-GLUCOSIDE BGL OPERON ANTITERMINATOR"/>
    <property type="match status" value="1"/>
</dbReference>
<keyword evidence="1" id="KW-0808">Transferase</keyword>
<dbReference type="SUPFAM" id="SSF63520">
    <property type="entry name" value="PTS-regulatory domain, PRD"/>
    <property type="match status" value="2"/>
</dbReference>
<dbReference type="CDD" id="cd00211">
    <property type="entry name" value="PTS_IIA_fru"/>
    <property type="match status" value="1"/>
</dbReference>
<dbReference type="Gene3D" id="3.40.50.2300">
    <property type="match status" value="1"/>
</dbReference>
<dbReference type="InterPro" id="IPR011608">
    <property type="entry name" value="PRD"/>
</dbReference>
<sequence>MILSNREQLLLQLLLEQKEFRPASFFQKQLNVSQKTVYNNLTTLEKKLKDSGLAIKKVPRKGIFLSGSESAKQNGYRLLAKKETKLELFSPNYRKIFIFANYLFSVKPMHYQEFSEYFYISNQSIKKDVDEIVAFCRFHHVSTKMTTSGLKLTSVESATQNVFKSFLEQYTDAKASENLLVSNLFDSKVLDLTKKFVSDMTQTIGHPVNNYSIESLKLSLRIFLSRLLIDKHIEKQEHLVFDELRRMKFYMIAVDFSEMIQQQLPVQFSDTDIQYVCSLLLAHGIEPFGQIDEPHESTITNCTKQIIQKMSHMLNADLTQDKLLLQTLLAHIVPMIHRSKTGILLKNPLIKSIKKQYSTMYTLTKYAIGDLEERFQILLTEDEVSFLTIHFQLAFEKIKITNHILIVCQSGFATSELIFNRIKQTIAADTVLEIIPLSKLASTSLETVDLIISTIPLDITAPPVIYISPLPTTEEIGRISAKISNLNENEKNFYSKKYQKTTLLQKYLDPTFLFVKKKFRTKKDVLDFLADDYLKKKLVTTKFKHSLFEREELGSTGLKTGVAIPHADPHTVKETKLAFLTLDAPITWGDTKIQLIVLLAIAEENMIEAKELIASIYGLFNSAEEIQWIVNSQTQEELYQRLLRGGN</sequence>
<dbReference type="InterPro" id="IPR016152">
    <property type="entry name" value="PTrfase/Anion_transptr"/>
</dbReference>
<evidence type="ECO:0000313" key="7">
    <source>
        <dbReference type="Proteomes" id="UP001268896"/>
    </source>
</evidence>
<feature type="domain" description="PTS EIIA type-2" evidence="3">
    <location>
        <begin position="506"/>
        <end position="645"/>
    </location>
</feature>
<dbReference type="PANTHER" id="PTHR30185:SF12">
    <property type="entry name" value="TRANSCRIPTIONAL REGULATOR MANR"/>
    <property type="match status" value="1"/>
</dbReference>
<dbReference type="Pfam" id="PF08279">
    <property type="entry name" value="HTH_11"/>
    <property type="match status" value="1"/>
</dbReference>
<dbReference type="SUPFAM" id="SSF52794">
    <property type="entry name" value="PTS system IIB component-like"/>
    <property type="match status" value="1"/>
</dbReference>
<keyword evidence="6" id="KW-0762">Sugar transport</keyword>
<dbReference type="InterPro" id="IPR036095">
    <property type="entry name" value="PTS_EIIB-like_sf"/>
</dbReference>
<accession>A0AAW8UPQ8</accession>
<evidence type="ECO:0000256" key="2">
    <source>
        <dbReference type="ARBA" id="ARBA00022737"/>
    </source>
</evidence>
<dbReference type="GO" id="GO:0008982">
    <property type="term" value="F:protein-N(PI)-phosphohistidine-sugar phosphotransferase activity"/>
    <property type="evidence" value="ECO:0007669"/>
    <property type="project" value="InterPro"/>
</dbReference>
<dbReference type="InterPro" id="IPR036634">
    <property type="entry name" value="PRD_sf"/>
</dbReference>
<dbReference type="InterPro" id="IPR002178">
    <property type="entry name" value="PTS_EIIA_type-2_dom"/>
</dbReference>
<feature type="domain" description="PRD" evidence="5">
    <location>
        <begin position="184"/>
        <end position="290"/>
    </location>
</feature>
<reference evidence="6" key="1">
    <citation type="submission" date="2023-03" db="EMBL/GenBank/DDBJ databases">
        <authorList>
            <person name="Shen W."/>
            <person name="Cai J."/>
        </authorList>
    </citation>
    <scope>NUCLEOTIDE SEQUENCE</scope>
    <source>
        <strain evidence="6">K72-2</strain>
    </source>
</reference>
<dbReference type="Pfam" id="PF00874">
    <property type="entry name" value="PRD"/>
    <property type="match status" value="2"/>
</dbReference>
<comment type="caution">
    <text evidence="6">The sequence shown here is derived from an EMBL/GenBank/DDBJ whole genome shotgun (WGS) entry which is preliminary data.</text>
</comment>
<dbReference type="SUPFAM" id="SSF46785">
    <property type="entry name" value="Winged helix' DNA-binding domain"/>
    <property type="match status" value="1"/>
</dbReference>
<dbReference type="GO" id="GO:0009401">
    <property type="term" value="P:phosphoenolpyruvate-dependent sugar phosphotransferase system"/>
    <property type="evidence" value="ECO:0007669"/>
    <property type="project" value="InterPro"/>
</dbReference>
<dbReference type="SUPFAM" id="SSF55804">
    <property type="entry name" value="Phoshotransferase/anion transport protein"/>
    <property type="match status" value="1"/>
</dbReference>
<organism evidence="6 7">
    <name type="scientific">Enterococcus casseliflavus</name>
    <name type="common">Enterococcus flavescens</name>
    <dbReference type="NCBI Taxonomy" id="37734"/>
    <lineage>
        <taxon>Bacteria</taxon>
        <taxon>Bacillati</taxon>
        <taxon>Bacillota</taxon>
        <taxon>Bacilli</taxon>
        <taxon>Lactobacillales</taxon>
        <taxon>Enterococcaceae</taxon>
        <taxon>Enterococcus</taxon>
    </lineage>
</organism>
<keyword evidence="6" id="KW-0813">Transport</keyword>
<evidence type="ECO:0000259" key="5">
    <source>
        <dbReference type="PROSITE" id="PS51372"/>
    </source>
</evidence>
<feature type="domain" description="PTS EIIB type-2" evidence="4">
    <location>
        <begin position="402"/>
        <end position="491"/>
    </location>
</feature>
<dbReference type="EMBL" id="JARQDV010000002">
    <property type="protein sequence ID" value="MDT2963751.1"/>
    <property type="molecule type" value="Genomic_DNA"/>
</dbReference>
<dbReference type="GO" id="GO:0006355">
    <property type="term" value="P:regulation of DNA-templated transcription"/>
    <property type="evidence" value="ECO:0007669"/>
    <property type="project" value="InterPro"/>
</dbReference>
<dbReference type="PROSITE" id="PS51099">
    <property type="entry name" value="PTS_EIIB_TYPE_2"/>
    <property type="match status" value="1"/>
</dbReference>
<dbReference type="RefSeq" id="WP_311903655.1">
    <property type="nucleotide sequence ID" value="NZ_JARQDV010000002.1"/>
</dbReference>
<dbReference type="PROSITE" id="PS51372">
    <property type="entry name" value="PRD_2"/>
    <property type="match status" value="2"/>
</dbReference>
<dbReference type="PROSITE" id="PS51094">
    <property type="entry name" value="PTS_EIIA_TYPE_2"/>
    <property type="match status" value="1"/>
</dbReference>
<dbReference type="InterPro" id="IPR036388">
    <property type="entry name" value="WH-like_DNA-bd_sf"/>
</dbReference>
<dbReference type="InterPro" id="IPR050661">
    <property type="entry name" value="BglG_antiterminators"/>
</dbReference>
<evidence type="ECO:0000256" key="1">
    <source>
        <dbReference type="ARBA" id="ARBA00022679"/>
    </source>
</evidence>
<dbReference type="Gene3D" id="3.40.930.10">
    <property type="entry name" value="Mannitol-specific EII, Chain A"/>
    <property type="match status" value="1"/>
</dbReference>
<dbReference type="InterPro" id="IPR013011">
    <property type="entry name" value="PTS_EIIB_2"/>
</dbReference>
<dbReference type="Pfam" id="PF00359">
    <property type="entry name" value="PTS_EIIA_2"/>
    <property type="match status" value="1"/>
</dbReference>
<feature type="domain" description="PRD" evidence="5">
    <location>
        <begin position="294"/>
        <end position="401"/>
    </location>
</feature>
<protein>
    <submittedName>
        <fullName evidence="6">PTS sugar transporter subunit IIA</fullName>
    </submittedName>
</protein>
<dbReference type="CDD" id="cd05568">
    <property type="entry name" value="PTS_IIB_bgl_like"/>
    <property type="match status" value="1"/>
</dbReference>
<evidence type="ECO:0000259" key="3">
    <source>
        <dbReference type="PROSITE" id="PS51094"/>
    </source>
</evidence>
<keyword evidence="2" id="KW-0677">Repeat</keyword>
<dbReference type="Gene3D" id="1.10.10.10">
    <property type="entry name" value="Winged helix-like DNA-binding domain superfamily/Winged helix DNA-binding domain"/>
    <property type="match status" value="1"/>
</dbReference>
<dbReference type="AlphaFoldDB" id="A0AAW8UPQ8"/>